<dbReference type="Proteomes" id="UP000054018">
    <property type="component" value="Unassembled WGS sequence"/>
</dbReference>
<name>A0A0C9YLE5_9AGAM</name>
<evidence type="ECO:0000313" key="1">
    <source>
        <dbReference type="EMBL" id="KIK25825.1"/>
    </source>
</evidence>
<proteinExistence type="predicted"/>
<reference evidence="1 2" key="1">
    <citation type="submission" date="2014-04" db="EMBL/GenBank/DDBJ databases">
        <authorList>
            <consortium name="DOE Joint Genome Institute"/>
            <person name="Kuo A."/>
            <person name="Kohler A."/>
            <person name="Costa M.D."/>
            <person name="Nagy L.G."/>
            <person name="Floudas D."/>
            <person name="Copeland A."/>
            <person name="Barry K.W."/>
            <person name="Cichocki N."/>
            <person name="Veneault-Fourrey C."/>
            <person name="LaButti K."/>
            <person name="Lindquist E.A."/>
            <person name="Lipzen A."/>
            <person name="Lundell T."/>
            <person name="Morin E."/>
            <person name="Murat C."/>
            <person name="Sun H."/>
            <person name="Tunlid A."/>
            <person name="Henrissat B."/>
            <person name="Grigoriev I.V."/>
            <person name="Hibbett D.S."/>
            <person name="Martin F."/>
            <person name="Nordberg H.P."/>
            <person name="Cantor M.N."/>
            <person name="Hua S.X."/>
        </authorList>
    </citation>
    <scope>NUCLEOTIDE SEQUENCE [LARGE SCALE GENOMIC DNA]</scope>
    <source>
        <strain evidence="1 2">441</strain>
    </source>
</reference>
<keyword evidence="2" id="KW-1185">Reference proteome</keyword>
<dbReference type="EMBL" id="KN833705">
    <property type="protein sequence ID" value="KIK25825.1"/>
    <property type="molecule type" value="Genomic_DNA"/>
</dbReference>
<accession>A0A0C9YLE5</accession>
<gene>
    <name evidence="1" type="ORF">PISMIDRAFT_676748</name>
</gene>
<reference evidence="2" key="2">
    <citation type="submission" date="2015-01" db="EMBL/GenBank/DDBJ databases">
        <title>Evolutionary Origins and Diversification of the Mycorrhizal Mutualists.</title>
        <authorList>
            <consortium name="DOE Joint Genome Institute"/>
            <consortium name="Mycorrhizal Genomics Consortium"/>
            <person name="Kohler A."/>
            <person name="Kuo A."/>
            <person name="Nagy L.G."/>
            <person name="Floudas D."/>
            <person name="Copeland A."/>
            <person name="Barry K.W."/>
            <person name="Cichocki N."/>
            <person name="Veneault-Fourrey C."/>
            <person name="LaButti K."/>
            <person name="Lindquist E.A."/>
            <person name="Lipzen A."/>
            <person name="Lundell T."/>
            <person name="Morin E."/>
            <person name="Murat C."/>
            <person name="Riley R."/>
            <person name="Ohm R."/>
            <person name="Sun H."/>
            <person name="Tunlid A."/>
            <person name="Henrissat B."/>
            <person name="Grigoriev I.V."/>
            <person name="Hibbett D.S."/>
            <person name="Martin F."/>
        </authorList>
    </citation>
    <scope>NUCLEOTIDE SEQUENCE [LARGE SCALE GENOMIC DNA]</scope>
    <source>
        <strain evidence="2">441</strain>
    </source>
</reference>
<dbReference type="AlphaFoldDB" id="A0A0C9YLE5"/>
<sequence length="63" mass="6795">MVVRCPLQASHVGRWSVPVPPSVGFNPLAMVIGKALTELPTTSPPSEVWTIIRPVIGDFETLV</sequence>
<evidence type="ECO:0000313" key="2">
    <source>
        <dbReference type="Proteomes" id="UP000054018"/>
    </source>
</evidence>
<organism evidence="1 2">
    <name type="scientific">Pisolithus microcarpus 441</name>
    <dbReference type="NCBI Taxonomy" id="765257"/>
    <lineage>
        <taxon>Eukaryota</taxon>
        <taxon>Fungi</taxon>
        <taxon>Dikarya</taxon>
        <taxon>Basidiomycota</taxon>
        <taxon>Agaricomycotina</taxon>
        <taxon>Agaricomycetes</taxon>
        <taxon>Agaricomycetidae</taxon>
        <taxon>Boletales</taxon>
        <taxon>Sclerodermatineae</taxon>
        <taxon>Pisolithaceae</taxon>
        <taxon>Pisolithus</taxon>
    </lineage>
</organism>
<dbReference type="HOGENOM" id="CLU_2886692_0_0_1"/>
<protein>
    <submittedName>
        <fullName evidence="1">Uncharacterized protein</fullName>
    </submittedName>
</protein>